<gene>
    <name evidence="1" type="ORF">OGATHE_000131</name>
</gene>
<reference evidence="1" key="1">
    <citation type="journal article" date="2021" name="Open Biol.">
        <title>Shared evolutionary footprints suggest mitochondrial oxidative damage underlies multiple complex I losses in fungi.</title>
        <authorList>
            <person name="Schikora-Tamarit M.A."/>
            <person name="Marcet-Houben M."/>
            <person name="Nosek J."/>
            <person name="Gabaldon T."/>
        </authorList>
    </citation>
    <scope>NUCLEOTIDE SEQUENCE</scope>
    <source>
        <strain evidence="1">NCAIM Y.01608</strain>
    </source>
</reference>
<protein>
    <submittedName>
        <fullName evidence="1">Uncharacterized protein</fullName>
    </submittedName>
</protein>
<name>A0A9P8PUJ3_9ASCO</name>
<sequence length="448" mass="49762">MGSQQLDDTNGNGLSHISDGKSSQWWVLSEGLNTHWLRWDHLNNSSVTRLDKLRVLLNLLTGSSVDLLEQLVESAGNVGSVAVQNWRVTSRDLTWVVQDNDLSVEGSTSLRWVVLRVTTDVTSSNFLDGNVLDVESNIVTWKTLSKLLVVHLDGLDFRGNTSWGESNNHTSLDDTSLNSTDWNSTDTTNLVDILQWQSQWLVRWSGRWLNGVNGLEKSLTLDDTRLGLLLPSLVPWAVRRWLNHVVTVPTRNWDEWNSLRVVTNLLDEVRGFLDNFLESGLRPLNRVHLVDSNNQLSDTKGESQQSVLSGLTVLGNTSLELTGTTSNNQNSTVSLGSTSNHVLDEISVTWSINNSDVVLWSLEFPQSDIDGDTSFSLSLQLVQNPSVFEGTLTKLGSLLFKLLDGSLVDTTTLVDQVAGSGRFTRVDVTNNNDVNVSLFFTHFVVFSL</sequence>
<keyword evidence="2" id="KW-1185">Reference proteome</keyword>
<evidence type="ECO:0000313" key="1">
    <source>
        <dbReference type="EMBL" id="KAH3678581.1"/>
    </source>
</evidence>
<organism evidence="1 2">
    <name type="scientific">Ogataea polymorpha</name>
    <dbReference type="NCBI Taxonomy" id="460523"/>
    <lineage>
        <taxon>Eukaryota</taxon>
        <taxon>Fungi</taxon>
        <taxon>Dikarya</taxon>
        <taxon>Ascomycota</taxon>
        <taxon>Saccharomycotina</taxon>
        <taxon>Pichiomycetes</taxon>
        <taxon>Pichiales</taxon>
        <taxon>Pichiaceae</taxon>
        <taxon>Ogataea</taxon>
    </lineage>
</organism>
<dbReference type="AntiFam" id="ANF00072">
    <property type="entry name" value="Shadow ORF (opposite TypA)"/>
</dbReference>
<dbReference type="EMBL" id="JAEUBD010000014">
    <property type="protein sequence ID" value="KAH3678581.1"/>
    <property type="molecule type" value="Genomic_DNA"/>
</dbReference>
<proteinExistence type="predicted"/>
<dbReference type="Proteomes" id="UP000788993">
    <property type="component" value="Unassembled WGS sequence"/>
</dbReference>
<reference evidence="1" key="2">
    <citation type="submission" date="2021-01" db="EMBL/GenBank/DDBJ databases">
        <authorList>
            <person name="Schikora-Tamarit M.A."/>
        </authorList>
    </citation>
    <scope>NUCLEOTIDE SEQUENCE</scope>
    <source>
        <strain evidence="1">NCAIM Y.01608</strain>
    </source>
</reference>
<comment type="caution">
    <text evidence="1">The sequence shown here is derived from an EMBL/GenBank/DDBJ whole genome shotgun (WGS) entry which is preliminary data.</text>
</comment>
<dbReference type="AntiFam" id="ANF00225">
    <property type="entry name" value="Shadow ORF (opposite tuf)"/>
</dbReference>
<evidence type="ECO:0000313" key="2">
    <source>
        <dbReference type="Proteomes" id="UP000788993"/>
    </source>
</evidence>
<dbReference type="AlphaFoldDB" id="A0A9P8PUJ3"/>
<accession>A0A9P8PUJ3</accession>